<keyword evidence="1" id="KW-1133">Transmembrane helix</keyword>
<keyword evidence="1" id="KW-0472">Membrane</keyword>
<dbReference type="InterPro" id="IPR034756">
    <property type="entry name" value="T2SSM_b"/>
</dbReference>
<evidence type="ECO:0000256" key="1">
    <source>
        <dbReference type="SAM" id="Phobius"/>
    </source>
</evidence>
<organism evidence="2 3">
    <name type="scientific">Luteimonas salinilitoris</name>
    <dbReference type="NCBI Taxonomy" id="3237697"/>
    <lineage>
        <taxon>Bacteria</taxon>
        <taxon>Pseudomonadati</taxon>
        <taxon>Pseudomonadota</taxon>
        <taxon>Gammaproteobacteria</taxon>
        <taxon>Lysobacterales</taxon>
        <taxon>Lysobacteraceae</taxon>
        <taxon>Luteimonas</taxon>
    </lineage>
</organism>
<dbReference type="Proteomes" id="UP001566331">
    <property type="component" value="Unassembled WGS sequence"/>
</dbReference>
<keyword evidence="3" id="KW-1185">Reference proteome</keyword>
<dbReference type="Pfam" id="PF10741">
    <property type="entry name" value="T2SSM_b"/>
    <property type="match status" value="1"/>
</dbReference>
<proteinExistence type="predicted"/>
<dbReference type="EMBL" id="JBFWIC010000006">
    <property type="protein sequence ID" value="MEZ0474288.1"/>
    <property type="molecule type" value="Genomic_DNA"/>
</dbReference>
<protein>
    <submittedName>
        <fullName evidence="2">Type II secretion system protein GspM</fullName>
    </submittedName>
</protein>
<accession>A0ABV4HQ21</accession>
<dbReference type="NCBIfam" id="NF040576">
    <property type="entry name" value="T2SS_GspM_XpsM"/>
    <property type="match status" value="1"/>
</dbReference>
<evidence type="ECO:0000313" key="3">
    <source>
        <dbReference type="Proteomes" id="UP001566331"/>
    </source>
</evidence>
<reference evidence="2 3" key="1">
    <citation type="submission" date="2024-07" db="EMBL/GenBank/DDBJ databases">
        <title>Luteimonas salilacus sp. nov., isolated from the shore soil of Salt Lake in Tibet of China.</title>
        <authorList>
            <person name="Zhang X."/>
            <person name="Li A."/>
        </authorList>
    </citation>
    <scope>NUCLEOTIDE SEQUENCE [LARGE SCALE GENOMIC DNA]</scope>
    <source>
        <strain evidence="2 3">B3-2-R+30</strain>
    </source>
</reference>
<comment type="caution">
    <text evidence="2">The sequence shown here is derived from an EMBL/GenBank/DDBJ whole genome shotgun (WGS) entry which is preliminary data.</text>
</comment>
<dbReference type="RefSeq" id="WP_370561920.1">
    <property type="nucleotide sequence ID" value="NZ_JBFWIB010000001.1"/>
</dbReference>
<evidence type="ECO:0000313" key="2">
    <source>
        <dbReference type="EMBL" id="MEZ0474288.1"/>
    </source>
</evidence>
<sequence>MRNEIADRERWVALAILLALLALGYLVLIHPWWTRPMLELGERIDTLQQRDLRARMVLSQAPQLRERTEVFQEQVARLPGFLPERSPELATAALVQRLETAVLEASPGNRSCAIINRSPLSDVRQQRFPRVVVQARIRCGSPELAAVLHALESGSPRLFVDNLNILSQAHYMAAEQVDQGLGLDVSFDLYGYLQPLPGSADAR</sequence>
<name>A0ABV4HQ21_9GAMM</name>
<feature type="transmembrane region" description="Helical" evidence="1">
    <location>
        <begin position="12"/>
        <end position="33"/>
    </location>
</feature>
<gene>
    <name evidence="2" type="primary">gspM</name>
    <name evidence="2" type="ORF">AB6713_06610</name>
</gene>
<keyword evidence="1" id="KW-0812">Transmembrane</keyword>